<sequence length="186" mass="21358">MSSESIYDKTTTEYYGLMRKNKIDPIMHDEIPEDLIFEFKDKWNPLTGQRESTDASGPLCFNALNLYEYYFINRLNGLWTSSTSEYEGFYGDSIGRGQDIKINAVVSCPERYLYRLPIIDCYLKKNHNHSIITMGPKLLDDEIALIDELVSNHVGSDRPTLKVLKELYDSALDSEPDLSKLISENP</sequence>
<proteinExistence type="predicted"/>
<reference evidence="1" key="1">
    <citation type="submission" date="2018-10" db="EMBL/GenBank/DDBJ databases">
        <title>Hidden diversity of soil giant viruses.</title>
        <authorList>
            <person name="Schulz F."/>
            <person name="Alteio L."/>
            <person name="Goudeau D."/>
            <person name="Ryan E.M."/>
            <person name="Malmstrom R.R."/>
            <person name="Blanchard J."/>
            <person name="Woyke T."/>
        </authorList>
    </citation>
    <scope>NUCLEOTIDE SEQUENCE</scope>
    <source>
        <strain evidence="1">GAV1</strain>
    </source>
</reference>
<gene>
    <name evidence="1" type="ORF">Gaeavirus6_1</name>
</gene>
<dbReference type="EMBL" id="MK072204">
    <property type="protein sequence ID" value="AYV80026.1"/>
    <property type="molecule type" value="Genomic_DNA"/>
</dbReference>
<protein>
    <submittedName>
        <fullName evidence="1">Uncharacterized protein</fullName>
    </submittedName>
</protein>
<evidence type="ECO:0000313" key="1">
    <source>
        <dbReference type="EMBL" id="AYV80026.1"/>
    </source>
</evidence>
<accession>A0A3G4ZYM0</accession>
<feature type="non-terminal residue" evidence="1">
    <location>
        <position position="186"/>
    </location>
</feature>
<name>A0A3G4ZYM0_9VIRU</name>
<organism evidence="1">
    <name type="scientific">Gaeavirus sp</name>
    <dbReference type="NCBI Taxonomy" id="2487767"/>
    <lineage>
        <taxon>Viruses</taxon>
        <taxon>Varidnaviria</taxon>
        <taxon>Bamfordvirae</taxon>
        <taxon>Nucleocytoviricota</taxon>
        <taxon>Megaviricetes</taxon>
        <taxon>Imitervirales</taxon>
        <taxon>Mimiviridae</taxon>
        <taxon>Klosneuvirinae</taxon>
    </lineage>
</organism>